<accession>A0ABX2BPE2</accession>
<dbReference type="Proteomes" id="UP000652198">
    <property type="component" value="Unassembled WGS sequence"/>
</dbReference>
<dbReference type="SUPFAM" id="SSF160272">
    <property type="entry name" value="Shew3726-like"/>
    <property type="match status" value="1"/>
</dbReference>
<name>A0ABX2BPE2_9BURK</name>
<evidence type="ECO:0000313" key="2">
    <source>
        <dbReference type="Proteomes" id="UP000652198"/>
    </source>
</evidence>
<keyword evidence="2" id="KW-1185">Reference proteome</keyword>
<protein>
    <submittedName>
        <fullName evidence="1">DUF1488 family protein</fullName>
    </submittedName>
</protein>
<organism evidence="1 2">
    <name type="scientific">Paraburkholderia solitsugae</name>
    <dbReference type="NCBI Taxonomy" id="2675748"/>
    <lineage>
        <taxon>Bacteria</taxon>
        <taxon>Pseudomonadati</taxon>
        <taxon>Pseudomonadota</taxon>
        <taxon>Betaproteobacteria</taxon>
        <taxon>Burkholderiales</taxon>
        <taxon>Burkholderiaceae</taxon>
        <taxon>Paraburkholderia</taxon>
    </lineage>
</organism>
<gene>
    <name evidence="1" type="ORF">GNZ12_11560</name>
</gene>
<evidence type="ECO:0000313" key="1">
    <source>
        <dbReference type="EMBL" id="NPT41943.1"/>
    </source>
</evidence>
<dbReference type="InterPro" id="IPR036692">
    <property type="entry name" value="Shew3726-like_sf"/>
</dbReference>
<dbReference type="InterPro" id="IPR009962">
    <property type="entry name" value="DUF1488"/>
</dbReference>
<reference evidence="1 2" key="1">
    <citation type="submission" date="2019-11" db="EMBL/GenBank/DDBJ databases">
        <title>Metabolism of dissolved organic matter in forest soils.</title>
        <authorList>
            <person name="Cyle K.T."/>
            <person name="Wilhelm R.C."/>
            <person name="Martinez C.E."/>
        </authorList>
    </citation>
    <scope>NUCLEOTIDE SEQUENCE [LARGE SCALE GENOMIC DNA]</scope>
    <source>
        <strain evidence="1 2">1N</strain>
    </source>
</reference>
<dbReference type="EMBL" id="WOEY01000044">
    <property type="protein sequence ID" value="NPT41943.1"/>
    <property type="molecule type" value="Genomic_DNA"/>
</dbReference>
<dbReference type="Pfam" id="PF07369">
    <property type="entry name" value="DUF1488"/>
    <property type="match status" value="1"/>
</dbReference>
<comment type="caution">
    <text evidence="1">The sequence shown here is derived from an EMBL/GenBank/DDBJ whole genome shotgun (WGS) entry which is preliminary data.</text>
</comment>
<sequence>MLRKLTTEATMADNIEGISVANDGEAVKFGIRVDSVHHFCIVSREVLKELSKPEGHRTDLLKEFERHRELIGEKAALAIRSGLKGDPLPLTIELFLP</sequence>
<proteinExistence type="predicted"/>